<dbReference type="STRING" id="67285.AQI88_25195"/>
<dbReference type="PANTHER" id="PTHR30576:SF10">
    <property type="entry name" value="SLL5057 PROTEIN"/>
    <property type="match status" value="1"/>
</dbReference>
<feature type="region of interest" description="Disordered" evidence="2">
    <location>
        <begin position="1"/>
        <end position="21"/>
    </location>
</feature>
<keyword evidence="6" id="KW-1185">Reference proteome</keyword>
<feature type="transmembrane region" description="Helical" evidence="3">
    <location>
        <begin position="35"/>
        <end position="58"/>
    </location>
</feature>
<organism evidence="5 6">
    <name type="scientific">Streptomyces cellostaticus</name>
    <dbReference type="NCBI Taxonomy" id="67285"/>
    <lineage>
        <taxon>Bacteria</taxon>
        <taxon>Bacillati</taxon>
        <taxon>Actinomycetota</taxon>
        <taxon>Actinomycetes</taxon>
        <taxon>Kitasatosporales</taxon>
        <taxon>Streptomycetaceae</taxon>
        <taxon>Streptomyces</taxon>
    </lineage>
</organism>
<keyword evidence="3" id="KW-0812">Transmembrane</keyword>
<dbReference type="Proteomes" id="UP000054241">
    <property type="component" value="Unassembled WGS sequence"/>
</dbReference>
<keyword evidence="3" id="KW-1133">Transmembrane helix</keyword>
<dbReference type="GO" id="GO:0016780">
    <property type="term" value="F:phosphotransferase activity, for other substituted phosphate groups"/>
    <property type="evidence" value="ECO:0007669"/>
    <property type="project" value="TreeGrafter"/>
</dbReference>
<feature type="domain" description="Bacterial sugar transferase" evidence="4">
    <location>
        <begin position="30"/>
        <end position="218"/>
    </location>
</feature>
<dbReference type="PANTHER" id="PTHR30576">
    <property type="entry name" value="COLANIC BIOSYNTHESIS UDP-GLUCOSE LIPID CARRIER TRANSFERASE"/>
    <property type="match status" value="1"/>
</dbReference>
<comment type="caution">
    <text evidence="5">The sequence shown here is derived from an EMBL/GenBank/DDBJ whole genome shotgun (WGS) entry which is preliminary data.</text>
</comment>
<dbReference type="Pfam" id="PF02397">
    <property type="entry name" value="Bac_transf"/>
    <property type="match status" value="1"/>
</dbReference>
<dbReference type="RefSeq" id="WP_067003361.1">
    <property type="nucleotide sequence ID" value="NZ_BNDU01000006.1"/>
</dbReference>
<reference evidence="5 6" key="1">
    <citation type="submission" date="2015-10" db="EMBL/GenBank/DDBJ databases">
        <title>Draft genome sequence of Streptomyces cellostaticus DSM 40189, type strain for the species Streptomyces cellostaticus.</title>
        <authorList>
            <person name="Ruckert C."/>
            <person name="Winkler A."/>
            <person name="Kalinowski J."/>
            <person name="Kampfer P."/>
            <person name="Glaeser S."/>
        </authorList>
    </citation>
    <scope>NUCLEOTIDE SEQUENCE [LARGE SCALE GENOMIC DNA]</scope>
    <source>
        <strain evidence="5 6">DSM 40189</strain>
    </source>
</reference>
<evidence type="ECO:0000313" key="6">
    <source>
        <dbReference type="Proteomes" id="UP000054241"/>
    </source>
</evidence>
<dbReference type="OrthoDB" id="9808602at2"/>
<evidence type="ECO:0000256" key="1">
    <source>
        <dbReference type="ARBA" id="ARBA00006464"/>
    </source>
</evidence>
<sequence>MLSGAESAAAPPHPPLIGTPRPCCADSRAKRMLDIVLSAVLLIALLPLMLVIGLAVAMSSTGPVVFRQTRIGLGERPFTMLKFRTMRHDSSVGLAELLVSQNIEPSICAKPRHDPRITAVGRFIRRTSLDELPQLVNVLRGQMSLVGPRPNIPEEVALLSPQQRRRLSAKPGMTGLWQVSGRSALTVDEAVRLDLQYVDQWRLRLDLLVLLRTLPAVLRTSDAR</sequence>
<gene>
    <name evidence="5" type="ORF">AQI88_25195</name>
</gene>
<name>A0A117PV40_9ACTN</name>
<evidence type="ECO:0000259" key="4">
    <source>
        <dbReference type="Pfam" id="PF02397"/>
    </source>
</evidence>
<dbReference type="AlphaFoldDB" id="A0A117PV40"/>
<protein>
    <recommendedName>
        <fullName evidence="4">Bacterial sugar transferase domain-containing protein</fullName>
    </recommendedName>
</protein>
<comment type="similarity">
    <text evidence="1">Belongs to the bacterial sugar transferase family.</text>
</comment>
<proteinExistence type="inferred from homology"/>
<evidence type="ECO:0000256" key="3">
    <source>
        <dbReference type="SAM" id="Phobius"/>
    </source>
</evidence>
<evidence type="ECO:0000256" key="2">
    <source>
        <dbReference type="SAM" id="MobiDB-lite"/>
    </source>
</evidence>
<dbReference type="InterPro" id="IPR003362">
    <property type="entry name" value="Bact_transf"/>
</dbReference>
<keyword evidence="3" id="KW-0472">Membrane</keyword>
<evidence type="ECO:0000313" key="5">
    <source>
        <dbReference type="EMBL" id="KUM93708.1"/>
    </source>
</evidence>
<accession>A0A117PV40</accession>
<dbReference type="EMBL" id="LMWL01000044">
    <property type="protein sequence ID" value="KUM93708.1"/>
    <property type="molecule type" value="Genomic_DNA"/>
</dbReference>